<dbReference type="EMBL" id="JBHTGR010000011">
    <property type="protein sequence ID" value="MFC7746912.1"/>
    <property type="molecule type" value="Genomic_DNA"/>
</dbReference>
<keyword evidence="7" id="KW-0472">Membrane</keyword>
<feature type="compositionally biased region" description="Polar residues" evidence="6">
    <location>
        <begin position="167"/>
        <end position="179"/>
    </location>
</feature>
<reference evidence="10" key="1">
    <citation type="journal article" date="2019" name="Int. J. Syst. Evol. Microbiol.">
        <title>The Global Catalogue of Microorganisms (GCM) 10K type strain sequencing project: providing services to taxonomists for standard genome sequencing and annotation.</title>
        <authorList>
            <consortium name="The Broad Institute Genomics Platform"/>
            <consortium name="The Broad Institute Genome Sequencing Center for Infectious Disease"/>
            <person name="Wu L."/>
            <person name="Ma J."/>
        </authorList>
    </citation>
    <scope>NUCLEOTIDE SEQUENCE [LARGE SCALE GENOMIC DNA]</scope>
    <source>
        <strain evidence="10">JCM 30234</strain>
    </source>
</reference>
<dbReference type="Proteomes" id="UP001596620">
    <property type="component" value="Unassembled WGS sequence"/>
</dbReference>
<keyword evidence="3" id="KW-0964">Secreted</keyword>
<gene>
    <name evidence="9" type="ORF">ACFQU8_06640</name>
</gene>
<keyword evidence="4" id="KW-0732">Signal</keyword>
<dbReference type="NCBIfam" id="TIGR01167">
    <property type="entry name" value="LPXTG_anchor"/>
    <property type="match status" value="1"/>
</dbReference>
<feature type="region of interest" description="Disordered" evidence="6">
    <location>
        <begin position="106"/>
        <end position="204"/>
    </location>
</feature>
<evidence type="ECO:0000313" key="9">
    <source>
        <dbReference type="EMBL" id="MFC7746912.1"/>
    </source>
</evidence>
<feature type="compositionally biased region" description="Polar residues" evidence="6">
    <location>
        <begin position="125"/>
        <end position="137"/>
    </location>
</feature>
<evidence type="ECO:0000256" key="5">
    <source>
        <dbReference type="ARBA" id="ARBA00023088"/>
    </source>
</evidence>
<evidence type="ECO:0000256" key="2">
    <source>
        <dbReference type="ARBA" id="ARBA00022512"/>
    </source>
</evidence>
<protein>
    <submittedName>
        <fullName evidence="9">LPXTG cell wall anchor domain-containing protein</fullName>
    </submittedName>
</protein>
<organism evidence="9 10">
    <name type="scientific">Lentibacillus kimchii</name>
    <dbReference type="NCBI Taxonomy" id="1542911"/>
    <lineage>
        <taxon>Bacteria</taxon>
        <taxon>Bacillati</taxon>
        <taxon>Bacillota</taxon>
        <taxon>Bacilli</taxon>
        <taxon>Bacillales</taxon>
        <taxon>Bacillaceae</taxon>
        <taxon>Lentibacillus</taxon>
    </lineage>
</organism>
<sequence length="234" mass="23794">MTVNITKKLSFIVIALLIAVAMSGAVGLHFNLGSHQVHAQANSSVGKNAASQTAQNQYGGEIGDVDAKEDKSLYIVELHNSEKGHISVAVGESSGDIVDMQKIDEEEHEGAASNPTKGKMGESADTANNEGAASNPTKGKMGESADTANNEGAASNPTKGKMGESADTANNEGAASNPTKGKMGESADTANNDQEGGALPDTSSNAPLGLLIGGIVAMSGGALLAFRRKKKVTE</sequence>
<evidence type="ECO:0000256" key="1">
    <source>
        <dbReference type="ARBA" id="ARBA00004168"/>
    </source>
</evidence>
<dbReference type="RefSeq" id="WP_382358425.1">
    <property type="nucleotide sequence ID" value="NZ_JBHTGR010000011.1"/>
</dbReference>
<evidence type="ECO:0000313" key="10">
    <source>
        <dbReference type="Proteomes" id="UP001596620"/>
    </source>
</evidence>
<feature type="compositionally biased region" description="Polar residues" evidence="6">
    <location>
        <begin position="146"/>
        <end position="158"/>
    </location>
</feature>
<keyword evidence="2" id="KW-0134">Cell wall</keyword>
<comment type="caution">
    <text evidence="9">The sequence shown here is derived from an EMBL/GenBank/DDBJ whole genome shotgun (WGS) entry which is preliminary data.</text>
</comment>
<comment type="subcellular location">
    <subcellularLocation>
        <location evidence="1">Secreted</location>
        <location evidence="1">Cell wall</location>
        <topology evidence="1">Peptidoglycan-anchor</topology>
    </subcellularLocation>
</comment>
<evidence type="ECO:0000256" key="7">
    <source>
        <dbReference type="SAM" id="Phobius"/>
    </source>
</evidence>
<evidence type="ECO:0000259" key="8">
    <source>
        <dbReference type="PROSITE" id="PS50847"/>
    </source>
</evidence>
<keyword evidence="7" id="KW-0812">Transmembrane</keyword>
<dbReference type="Pfam" id="PF00746">
    <property type="entry name" value="Gram_pos_anchor"/>
    <property type="match status" value="1"/>
</dbReference>
<feature type="domain" description="Gram-positive cocci surface proteins LPxTG" evidence="8">
    <location>
        <begin position="199"/>
        <end position="234"/>
    </location>
</feature>
<feature type="transmembrane region" description="Helical" evidence="7">
    <location>
        <begin position="208"/>
        <end position="226"/>
    </location>
</feature>
<evidence type="ECO:0000256" key="4">
    <source>
        <dbReference type="ARBA" id="ARBA00022729"/>
    </source>
</evidence>
<dbReference type="InterPro" id="IPR019931">
    <property type="entry name" value="LPXTG_anchor"/>
</dbReference>
<keyword evidence="10" id="KW-1185">Reference proteome</keyword>
<accession>A0ABW2UX51</accession>
<keyword evidence="5" id="KW-0572">Peptidoglycan-anchor</keyword>
<dbReference type="PROSITE" id="PS50847">
    <property type="entry name" value="GRAM_POS_ANCHORING"/>
    <property type="match status" value="1"/>
</dbReference>
<proteinExistence type="predicted"/>
<name>A0ABW2UX51_9BACI</name>
<evidence type="ECO:0000256" key="6">
    <source>
        <dbReference type="SAM" id="MobiDB-lite"/>
    </source>
</evidence>
<evidence type="ECO:0000256" key="3">
    <source>
        <dbReference type="ARBA" id="ARBA00022525"/>
    </source>
</evidence>
<keyword evidence="7" id="KW-1133">Transmembrane helix</keyword>